<dbReference type="WBParaSite" id="ACRNAN_scaffold4790.g18263.t1">
    <property type="protein sequence ID" value="ACRNAN_scaffold4790.g18263.t1"/>
    <property type="gene ID" value="ACRNAN_scaffold4790.g18263"/>
</dbReference>
<keyword evidence="1" id="KW-1185">Reference proteome</keyword>
<sequence length="223" mass="26313">MEDEIFQLFNAENLKFLLKSRQKKVLLDDFSRFLAAYFLNFPPFLGKHNGTRLPTLLEWSDFGDEDIDTNRYQRISRRKVAEKLPPEFSPKFVALLLCRLEHYLEAALYTDYFNDFRSGLIIRYLTDIKHRITLFDDYCEKCLVEKLLTAAELLVDEPTNLVMKKFVEPYIEASLQIDLVFGKDFLDQIEEQAIFNMEILCFSLPDIVDESVRVIIFSFFESN</sequence>
<proteinExistence type="predicted"/>
<organism evidence="1 2">
    <name type="scientific">Acrobeloides nanus</name>
    <dbReference type="NCBI Taxonomy" id="290746"/>
    <lineage>
        <taxon>Eukaryota</taxon>
        <taxon>Metazoa</taxon>
        <taxon>Ecdysozoa</taxon>
        <taxon>Nematoda</taxon>
        <taxon>Chromadorea</taxon>
        <taxon>Rhabditida</taxon>
        <taxon>Tylenchina</taxon>
        <taxon>Cephalobomorpha</taxon>
        <taxon>Cephaloboidea</taxon>
        <taxon>Cephalobidae</taxon>
        <taxon>Acrobeloides</taxon>
    </lineage>
</organism>
<dbReference type="AlphaFoldDB" id="A0A914DZU6"/>
<evidence type="ECO:0000313" key="1">
    <source>
        <dbReference type="Proteomes" id="UP000887540"/>
    </source>
</evidence>
<name>A0A914DZU6_9BILA</name>
<dbReference type="Proteomes" id="UP000887540">
    <property type="component" value="Unplaced"/>
</dbReference>
<reference evidence="2" key="1">
    <citation type="submission" date="2022-11" db="UniProtKB">
        <authorList>
            <consortium name="WormBaseParasite"/>
        </authorList>
    </citation>
    <scope>IDENTIFICATION</scope>
</reference>
<protein>
    <submittedName>
        <fullName evidence="2">Uncharacterized protein</fullName>
    </submittedName>
</protein>
<accession>A0A914DZU6</accession>
<evidence type="ECO:0000313" key="2">
    <source>
        <dbReference type="WBParaSite" id="ACRNAN_scaffold4790.g18263.t1"/>
    </source>
</evidence>